<feature type="domain" description="DUF397" evidence="1">
    <location>
        <begin position="8"/>
        <end position="60"/>
    </location>
</feature>
<dbReference type="Proteomes" id="UP001165378">
    <property type="component" value="Unassembled WGS sequence"/>
</dbReference>
<dbReference type="Pfam" id="PF04149">
    <property type="entry name" value="DUF397"/>
    <property type="match status" value="1"/>
</dbReference>
<dbReference type="InterPro" id="IPR007278">
    <property type="entry name" value="DUF397"/>
</dbReference>
<accession>A0AA41U351</accession>
<evidence type="ECO:0000259" key="1">
    <source>
        <dbReference type="Pfam" id="PF04149"/>
    </source>
</evidence>
<comment type="caution">
    <text evidence="2">The sequence shown here is derived from an EMBL/GenBank/DDBJ whole genome shotgun (WGS) entry which is preliminary data.</text>
</comment>
<evidence type="ECO:0000313" key="2">
    <source>
        <dbReference type="EMBL" id="MCF2531391.1"/>
    </source>
</evidence>
<proteinExistence type="predicted"/>
<sequence>MTEHTMTLAWRTSTYSVGEDQCVEVAPLPAHIALRDSKRPELAAFRFPASAWSELVDGLRR</sequence>
<dbReference type="AlphaFoldDB" id="A0AA41U351"/>
<dbReference type="RefSeq" id="WP_235056053.1">
    <property type="nucleotide sequence ID" value="NZ_JAKFHA010000023.1"/>
</dbReference>
<name>A0AA41U351_9ACTN</name>
<keyword evidence="3" id="KW-1185">Reference proteome</keyword>
<evidence type="ECO:0000313" key="3">
    <source>
        <dbReference type="Proteomes" id="UP001165378"/>
    </source>
</evidence>
<dbReference type="EMBL" id="JAKFHA010000023">
    <property type="protein sequence ID" value="MCF2531391.1"/>
    <property type="molecule type" value="Genomic_DNA"/>
</dbReference>
<organism evidence="2 3">
    <name type="scientific">Yinghuangia soli</name>
    <dbReference type="NCBI Taxonomy" id="2908204"/>
    <lineage>
        <taxon>Bacteria</taxon>
        <taxon>Bacillati</taxon>
        <taxon>Actinomycetota</taxon>
        <taxon>Actinomycetes</taxon>
        <taxon>Kitasatosporales</taxon>
        <taxon>Streptomycetaceae</taxon>
        <taxon>Yinghuangia</taxon>
    </lineage>
</organism>
<gene>
    <name evidence="2" type="ORF">LZ495_29810</name>
</gene>
<reference evidence="2" key="1">
    <citation type="submission" date="2022-01" db="EMBL/GenBank/DDBJ databases">
        <title>Genome-Based Taxonomic Classification of the Phylum Actinobacteria.</title>
        <authorList>
            <person name="Gao Y."/>
        </authorList>
    </citation>
    <scope>NUCLEOTIDE SEQUENCE</scope>
    <source>
        <strain evidence="2">KLBMP 8922</strain>
    </source>
</reference>
<protein>
    <submittedName>
        <fullName evidence="2">DUF397 domain-containing protein</fullName>
    </submittedName>
</protein>